<sequence>MVRGGVRKGNKSKMRAWSCVVAVVVVVVSEAQADDDSHDTKIFHQNPTFAHDGEVVGVSSASGALFQ</sequence>
<evidence type="ECO:0000313" key="3">
    <source>
        <dbReference type="Proteomes" id="UP000747542"/>
    </source>
</evidence>
<accession>A0A8J5KGE5</accession>
<evidence type="ECO:0000313" key="2">
    <source>
        <dbReference type="EMBL" id="KAG7170698.1"/>
    </source>
</evidence>
<organism evidence="2 3">
    <name type="scientific">Homarus americanus</name>
    <name type="common">American lobster</name>
    <dbReference type="NCBI Taxonomy" id="6706"/>
    <lineage>
        <taxon>Eukaryota</taxon>
        <taxon>Metazoa</taxon>
        <taxon>Ecdysozoa</taxon>
        <taxon>Arthropoda</taxon>
        <taxon>Crustacea</taxon>
        <taxon>Multicrustacea</taxon>
        <taxon>Malacostraca</taxon>
        <taxon>Eumalacostraca</taxon>
        <taxon>Eucarida</taxon>
        <taxon>Decapoda</taxon>
        <taxon>Pleocyemata</taxon>
        <taxon>Astacidea</taxon>
        <taxon>Nephropoidea</taxon>
        <taxon>Nephropidae</taxon>
        <taxon>Homarus</taxon>
    </lineage>
</organism>
<dbReference type="AlphaFoldDB" id="A0A8J5KGE5"/>
<feature type="signal peptide" evidence="1">
    <location>
        <begin position="1"/>
        <end position="33"/>
    </location>
</feature>
<comment type="caution">
    <text evidence="2">The sequence shown here is derived from an EMBL/GenBank/DDBJ whole genome shotgun (WGS) entry which is preliminary data.</text>
</comment>
<proteinExistence type="predicted"/>
<keyword evidence="1" id="KW-0732">Signal</keyword>
<keyword evidence="3" id="KW-1185">Reference proteome</keyword>
<evidence type="ECO:0000256" key="1">
    <source>
        <dbReference type="SAM" id="SignalP"/>
    </source>
</evidence>
<feature type="chain" id="PRO_5035232256" evidence="1">
    <location>
        <begin position="34"/>
        <end position="67"/>
    </location>
</feature>
<dbReference type="Proteomes" id="UP000747542">
    <property type="component" value="Unassembled WGS sequence"/>
</dbReference>
<dbReference type="EMBL" id="JAHLQT010013773">
    <property type="protein sequence ID" value="KAG7170698.1"/>
    <property type="molecule type" value="Genomic_DNA"/>
</dbReference>
<protein>
    <submittedName>
        <fullName evidence="2">Uncharacterized protein</fullName>
    </submittedName>
</protein>
<name>A0A8J5KGE5_HOMAM</name>
<gene>
    <name evidence="2" type="ORF">Hamer_G013523</name>
</gene>
<reference evidence="2" key="1">
    <citation type="journal article" date="2021" name="Sci. Adv.">
        <title>The American lobster genome reveals insights on longevity, neural, and immune adaptations.</title>
        <authorList>
            <person name="Polinski J.M."/>
            <person name="Zimin A.V."/>
            <person name="Clark K.F."/>
            <person name="Kohn A.B."/>
            <person name="Sadowski N."/>
            <person name="Timp W."/>
            <person name="Ptitsyn A."/>
            <person name="Khanna P."/>
            <person name="Romanova D.Y."/>
            <person name="Williams P."/>
            <person name="Greenwood S.J."/>
            <person name="Moroz L.L."/>
            <person name="Walt D.R."/>
            <person name="Bodnar A.G."/>
        </authorList>
    </citation>
    <scope>NUCLEOTIDE SEQUENCE</scope>
    <source>
        <strain evidence="2">GMGI-L3</strain>
    </source>
</reference>